<feature type="domain" description="Outer membrane protein beta-barrel" evidence="7">
    <location>
        <begin position="20"/>
        <end position="236"/>
    </location>
</feature>
<evidence type="ECO:0000256" key="1">
    <source>
        <dbReference type="ARBA" id="ARBA00004442"/>
    </source>
</evidence>
<dbReference type="PANTHER" id="PTHR34001:SF3">
    <property type="entry name" value="BLL7405 PROTEIN"/>
    <property type="match status" value="1"/>
</dbReference>
<dbReference type="InterPro" id="IPR011250">
    <property type="entry name" value="OMP/PagP_B-barrel"/>
</dbReference>
<comment type="subcellular location">
    <subcellularLocation>
        <location evidence="1">Cell outer membrane</location>
    </subcellularLocation>
</comment>
<reference evidence="8 9" key="1">
    <citation type="submission" date="2015-09" db="EMBL/GenBank/DDBJ databases">
        <authorList>
            <person name="Jackson K.R."/>
            <person name="Lunt B.L."/>
            <person name="Fisher J.N.B."/>
            <person name="Gardner A.V."/>
            <person name="Bailey M.E."/>
            <person name="Deus L.M."/>
            <person name="Earl A.S."/>
            <person name="Gibby P.D."/>
            <person name="Hartmann K.A."/>
            <person name="Liu J.E."/>
            <person name="Manci A.M."/>
            <person name="Nielsen D.A."/>
            <person name="Solomon M.B."/>
            <person name="Breakwell D.P."/>
            <person name="Burnett S.H."/>
            <person name="Grose J.H."/>
        </authorList>
    </citation>
    <scope>NUCLEOTIDE SEQUENCE [LARGE SCALE GENOMIC DNA]</scope>
    <source>
        <strain evidence="8 9">16</strain>
    </source>
</reference>
<dbReference type="InterPro" id="IPR027385">
    <property type="entry name" value="Beta-barrel_OMP"/>
</dbReference>
<organism evidence="8 9">
    <name type="scientific">Prosthecodimorpha hirschii</name>
    <dbReference type="NCBI Taxonomy" id="665126"/>
    <lineage>
        <taxon>Bacteria</taxon>
        <taxon>Pseudomonadati</taxon>
        <taxon>Pseudomonadota</taxon>
        <taxon>Alphaproteobacteria</taxon>
        <taxon>Hyphomicrobiales</taxon>
        <taxon>Ancalomicrobiaceae</taxon>
        <taxon>Prosthecodimorpha</taxon>
    </lineage>
</organism>
<feature type="chain" id="PRO_5006132169" description="Outer membrane protein beta-barrel domain-containing protein" evidence="6">
    <location>
        <begin position="21"/>
        <end position="236"/>
    </location>
</feature>
<evidence type="ECO:0000256" key="6">
    <source>
        <dbReference type="SAM" id="SignalP"/>
    </source>
</evidence>
<dbReference type="AlphaFoldDB" id="A0A0P6W7H1"/>
<dbReference type="Gene3D" id="2.40.160.20">
    <property type="match status" value="1"/>
</dbReference>
<dbReference type="EMBL" id="LJYW01000001">
    <property type="protein sequence ID" value="KPL54523.1"/>
    <property type="molecule type" value="Genomic_DNA"/>
</dbReference>
<dbReference type="STRING" id="665126.ABB55_21755"/>
<evidence type="ECO:0000313" key="8">
    <source>
        <dbReference type="EMBL" id="KPL54523.1"/>
    </source>
</evidence>
<feature type="signal peptide" evidence="6">
    <location>
        <begin position="1"/>
        <end position="20"/>
    </location>
</feature>
<proteinExistence type="inferred from homology"/>
<evidence type="ECO:0000313" key="9">
    <source>
        <dbReference type="Proteomes" id="UP000048984"/>
    </source>
</evidence>
<protein>
    <recommendedName>
        <fullName evidence="7">Outer membrane protein beta-barrel domain-containing protein</fullName>
    </recommendedName>
</protein>
<accession>A0A0P6W7H1</accession>
<sequence>MKQYWMAASMLLAMASGAAAADLGSKAPVVVAPGASPIATWTGLYLGVTAGGGSAAVDHTDAYLDFQGKSSVKVMSWMAGGTVGYNWQVKSFVLGAEADLSYSGFDKKSTMYYGGVLLQSKMNWFATTRLRAGVTLDNVLIYATGGAVVANVEHTSEWSASNLCGKAKDYVSCVDKNQLGATFGGGIEAMLLPNVSFKAEYLRLELPTISTTGKDGYKQTWSDSANIIRAGVNYRF</sequence>
<dbReference type="PANTHER" id="PTHR34001">
    <property type="entry name" value="BLL7405 PROTEIN"/>
    <property type="match status" value="1"/>
</dbReference>
<dbReference type="Proteomes" id="UP000048984">
    <property type="component" value="Unassembled WGS sequence"/>
</dbReference>
<dbReference type="InterPro" id="IPR051692">
    <property type="entry name" value="OMP-like"/>
</dbReference>
<evidence type="ECO:0000259" key="7">
    <source>
        <dbReference type="Pfam" id="PF13505"/>
    </source>
</evidence>
<evidence type="ECO:0000256" key="3">
    <source>
        <dbReference type="ARBA" id="ARBA00023136"/>
    </source>
</evidence>
<evidence type="ECO:0000256" key="4">
    <source>
        <dbReference type="ARBA" id="ARBA00023237"/>
    </source>
</evidence>
<dbReference type="GO" id="GO:0009279">
    <property type="term" value="C:cell outer membrane"/>
    <property type="evidence" value="ECO:0007669"/>
    <property type="project" value="UniProtKB-SubCell"/>
</dbReference>
<gene>
    <name evidence="8" type="ORF">ABB55_21755</name>
</gene>
<evidence type="ECO:0000256" key="5">
    <source>
        <dbReference type="ARBA" id="ARBA00038306"/>
    </source>
</evidence>
<keyword evidence="2 6" id="KW-0732">Signal</keyword>
<keyword evidence="4" id="KW-0998">Cell outer membrane</keyword>
<dbReference type="Pfam" id="PF13505">
    <property type="entry name" value="OMP_b-brl"/>
    <property type="match status" value="1"/>
</dbReference>
<comment type="caution">
    <text evidence="8">The sequence shown here is derived from an EMBL/GenBank/DDBJ whole genome shotgun (WGS) entry which is preliminary data.</text>
</comment>
<keyword evidence="9" id="KW-1185">Reference proteome</keyword>
<comment type="similarity">
    <text evidence="5">Belongs to the Omp25/RopB family.</text>
</comment>
<name>A0A0P6W7H1_9HYPH</name>
<reference evidence="8 9" key="2">
    <citation type="submission" date="2015-10" db="EMBL/GenBank/DDBJ databases">
        <title>Draft Genome Sequence of Prosthecomicrobium hirschii ATCC 27832.</title>
        <authorList>
            <person name="Daniel J."/>
            <person name="Givan S.A."/>
            <person name="Brun Y.V."/>
            <person name="Brown P.J."/>
        </authorList>
    </citation>
    <scope>NUCLEOTIDE SEQUENCE [LARGE SCALE GENOMIC DNA]</scope>
    <source>
        <strain evidence="8 9">16</strain>
    </source>
</reference>
<evidence type="ECO:0000256" key="2">
    <source>
        <dbReference type="ARBA" id="ARBA00022729"/>
    </source>
</evidence>
<keyword evidence="3" id="KW-0472">Membrane</keyword>
<dbReference type="SUPFAM" id="SSF56925">
    <property type="entry name" value="OMPA-like"/>
    <property type="match status" value="1"/>
</dbReference>
<dbReference type="RefSeq" id="WP_054360690.1">
    <property type="nucleotide sequence ID" value="NZ_LJYW01000001.1"/>
</dbReference>